<dbReference type="AlphaFoldDB" id="A0A6A6KMA2"/>
<gene>
    <name evidence="2" type="ORF">GH714_029624</name>
</gene>
<evidence type="ECO:0000256" key="1">
    <source>
        <dbReference type="SAM" id="Phobius"/>
    </source>
</evidence>
<keyword evidence="1" id="KW-0812">Transmembrane</keyword>
<keyword evidence="1" id="KW-0472">Membrane</keyword>
<dbReference type="EMBL" id="JAAGAX010000016">
    <property type="protein sequence ID" value="KAF2289216.1"/>
    <property type="molecule type" value="Genomic_DNA"/>
</dbReference>
<sequence>MLPKTSPPALASGLEIAAPSTIVGSPIAIGLVSLMKLTVGILASSSCMGIFGILPVKASSILPFFQGSRWLPCNESAPGLKSSDVDKGGTVSCVRNESNTVTLKINGKELDNSGSWLSKVFSFCSEDAKAIFMSAAVSLLLLLALAEPRSIPSTFHVAYSGCR</sequence>
<feature type="transmembrane region" description="Helical" evidence="1">
    <location>
        <begin position="41"/>
        <end position="62"/>
    </location>
</feature>
<evidence type="ECO:0000313" key="2">
    <source>
        <dbReference type="EMBL" id="KAF2289216.1"/>
    </source>
</evidence>
<name>A0A6A6KMA2_HEVBR</name>
<accession>A0A6A6KMA2</accession>
<protein>
    <submittedName>
        <fullName evidence="2">Uncharacterized protein</fullName>
    </submittedName>
</protein>
<evidence type="ECO:0000313" key="3">
    <source>
        <dbReference type="Proteomes" id="UP000467840"/>
    </source>
</evidence>
<keyword evidence="1" id="KW-1133">Transmembrane helix</keyword>
<feature type="transmembrane region" description="Helical" evidence="1">
    <location>
        <begin position="16"/>
        <end position="34"/>
    </location>
</feature>
<reference evidence="2 3" key="1">
    <citation type="journal article" date="2020" name="Mol. Plant">
        <title>The Chromosome-Based Rubber Tree Genome Provides New Insights into Spurge Genome Evolution and Rubber Biosynthesis.</title>
        <authorList>
            <person name="Liu J."/>
            <person name="Shi C."/>
            <person name="Shi C.C."/>
            <person name="Li W."/>
            <person name="Zhang Q.J."/>
            <person name="Zhang Y."/>
            <person name="Li K."/>
            <person name="Lu H.F."/>
            <person name="Shi C."/>
            <person name="Zhu S.T."/>
            <person name="Xiao Z.Y."/>
            <person name="Nan H."/>
            <person name="Yue Y."/>
            <person name="Zhu X.G."/>
            <person name="Wu Y."/>
            <person name="Hong X.N."/>
            <person name="Fan G.Y."/>
            <person name="Tong Y."/>
            <person name="Zhang D."/>
            <person name="Mao C.L."/>
            <person name="Liu Y.L."/>
            <person name="Hao S.J."/>
            <person name="Liu W.Q."/>
            <person name="Lv M.Q."/>
            <person name="Zhang H.B."/>
            <person name="Liu Y."/>
            <person name="Hu-Tang G.R."/>
            <person name="Wang J.P."/>
            <person name="Wang J.H."/>
            <person name="Sun Y.H."/>
            <person name="Ni S.B."/>
            <person name="Chen W.B."/>
            <person name="Zhang X.C."/>
            <person name="Jiao Y.N."/>
            <person name="Eichler E.E."/>
            <person name="Li G.H."/>
            <person name="Liu X."/>
            <person name="Gao L.Z."/>
        </authorList>
    </citation>
    <scope>NUCLEOTIDE SEQUENCE [LARGE SCALE GENOMIC DNA]</scope>
    <source>
        <strain evidence="3">cv. GT1</strain>
        <tissue evidence="2">Leaf</tissue>
    </source>
</reference>
<organism evidence="2 3">
    <name type="scientific">Hevea brasiliensis</name>
    <name type="common">Para rubber tree</name>
    <name type="synonym">Siphonia brasiliensis</name>
    <dbReference type="NCBI Taxonomy" id="3981"/>
    <lineage>
        <taxon>Eukaryota</taxon>
        <taxon>Viridiplantae</taxon>
        <taxon>Streptophyta</taxon>
        <taxon>Embryophyta</taxon>
        <taxon>Tracheophyta</taxon>
        <taxon>Spermatophyta</taxon>
        <taxon>Magnoliopsida</taxon>
        <taxon>eudicotyledons</taxon>
        <taxon>Gunneridae</taxon>
        <taxon>Pentapetalae</taxon>
        <taxon>rosids</taxon>
        <taxon>fabids</taxon>
        <taxon>Malpighiales</taxon>
        <taxon>Euphorbiaceae</taxon>
        <taxon>Crotonoideae</taxon>
        <taxon>Micrandreae</taxon>
        <taxon>Hevea</taxon>
    </lineage>
</organism>
<proteinExistence type="predicted"/>
<keyword evidence="3" id="KW-1185">Reference proteome</keyword>
<dbReference type="Proteomes" id="UP000467840">
    <property type="component" value="Chromosome 8"/>
</dbReference>
<comment type="caution">
    <text evidence="2">The sequence shown here is derived from an EMBL/GenBank/DDBJ whole genome shotgun (WGS) entry which is preliminary data.</text>
</comment>